<keyword evidence="6 10" id="KW-0732">Signal</keyword>
<evidence type="ECO:0000256" key="7">
    <source>
        <dbReference type="ARBA" id="ARBA00023136"/>
    </source>
</evidence>
<dbReference type="PROSITE" id="PS01151">
    <property type="entry name" value="FIMBRIAL_USHER"/>
    <property type="match status" value="1"/>
</dbReference>
<sequence length="846" mass="92116">MNLSKNFCVKNSKSLLLSALFYTPAIFAGNADSIQFNTDVLDILDRDNIDLSQFARVGYIMPGDYLLNVKVNGHELSEHNINYKAAQTEAEATLPCLSTKLVNQFGLKSSYFKTLIWDENGCLDMSSLSGLTAKADLGNSTLNINIPQAYLEYIGTDWDPPTRWDNGVAGLLLDYNFNANATKDPKSGSNNSLTGNGTLGANWGVWRFRADWQLRNLFAEGQNQRKGLEWSRYYIYRALPEWRAKLTLGEDYLSSDIFDSFRFAGGSIASDSNMLPPALRGYAPEVTGVAESNATVIISQQGRVIYQTQVAAGPFRIQDLNTAISGTLDVEVQEQSGKVQRFQVSTASLPYLSRPGSVRYKIFSGRPTDWQHNVEGPLFGAGEISWGVSNGWSLYGGAIGSDGYQAMSIGVGRDLYMFGAIATDVTWARSTVPSEDTKQGKSLRISYAKMFHEYNSQVTFAGYRFSDQDFYSMSEYLSNLKGYGSKIGNNKERYVVSVNKQFPDARISTYLNYTHQSYWNRPATNTLDLTLSTYFDAANLKNISASLRGYRQSNYGSNDNGVMLSLNIPWGDGYVNYNGTSSRKNNTQTLGYSGRTDDDNSYSIRTTANRHGTDISGYYGYRGNNLDLGLSGSSSTASRYSAGLSLNGGMTLAAPGVAIHSGSSNGGTRLMVDTDGVAGVPVQSAGRAGKTNTQGLAVMTGVSSYHRTQTRVSLDKLADNVESIQSVAQLTLTEGAIGYRKLGVVSGQKGLVNVRLQDGSAPPFGATIFTAAGKKAGLVGDDGQTWLSGMNANEKMQVRWNSATQCEIDLPSQLNITNETALLLTCNAVAISDEVIKPINELNKVD</sequence>
<dbReference type="Pfam" id="PF13953">
    <property type="entry name" value="PapC_C"/>
    <property type="match status" value="1"/>
</dbReference>
<dbReference type="InterPro" id="IPR043142">
    <property type="entry name" value="PapC-like_C_sf"/>
</dbReference>
<evidence type="ECO:0000313" key="14">
    <source>
        <dbReference type="Proteomes" id="UP001199528"/>
    </source>
</evidence>
<dbReference type="InterPro" id="IPR018030">
    <property type="entry name" value="Fimbrial_membr_usher_CS"/>
</dbReference>
<dbReference type="InterPro" id="IPR000015">
    <property type="entry name" value="Fimb_usher"/>
</dbReference>
<evidence type="ECO:0000256" key="8">
    <source>
        <dbReference type="ARBA" id="ARBA00023237"/>
    </source>
</evidence>
<dbReference type="GO" id="GO:0009279">
    <property type="term" value="C:cell outer membrane"/>
    <property type="evidence" value="ECO:0007669"/>
    <property type="project" value="UniProtKB-SubCell"/>
</dbReference>
<reference evidence="13" key="1">
    <citation type="journal article" date="2022" name="Front Environ Sci">
        <title>Complete genome sequence analysis of a novel alkane-degrading bacterial strain, Acinetobacter vivianii KJ-1, and its diesel degradation ability.</title>
        <authorList>
            <person name="Zhang Y."/>
            <person name="Song F."/>
            <person name="Wang J."/>
            <person name="Zhao Q."/>
            <person name="Zheng L."/>
            <person name="Wang Z."/>
            <person name="Zhang X."/>
            <person name="Gao Y."/>
            <person name="Chen G."/>
            <person name="Huang Y."/>
        </authorList>
    </citation>
    <scope>NUCLEOTIDE SEQUENCE</scope>
    <source>
        <strain evidence="13">KJ-1</strain>
    </source>
</reference>
<dbReference type="InterPro" id="IPR025949">
    <property type="entry name" value="PapC-like_C"/>
</dbReference>
<evidence type="ECO:0000313" key="13">
    <source>
        <dbReference type="EMBL" id="WDZ51807.1"/>
    </source>
</evidence>
<dbReference type="Proteomes" id="UP001199528">
    <property type="component" value="Chromosome"/>
</dbReference>
<keyword evidence="7 9" id="KW-0472">Membrane</keyword>
<dbReference type="Gene3D" id="2.60.40.2610">
    <property type="entry name" value="Outer membrane usher protein FimD, plug domain"/>
    <property type="match status" value="1"/>
</dbReference>
<dbReference type="EMBL" id="CP085083">
    <property type="protein sequence ID" value="WDZ51807.1"/>
    <property type="molecule type" value="Genomic_DNA"/>
</dbReference>
<dbReference type="RefSeq" id="WP_272655475.1">
    <property type="nucleotide sequence ID" value="NZ_CP085083.1"/>
</dbReference>
<feature type="signal peptide" evidence="10">
    <location>
        <begin position="1"/>
        <end position="28"/>
    </location>
</feature>
<dbReference type="SUPFAM" id="SSF141729">
    <property type="entry name" value="FimD N-terminal domain-like"/>
    <property type="match status" value="1"/>
</dbReference>
<evidence type="ECO:0000256" key="5">
    <source>
        <dbReference type="ARBA" id="ARBA00022692"/>
    </source>
</evidence>
<keyword evidence="8 9" id="KW-0998">Cell outer membrane</keyword>
<feature type="domain" description="PapC-like C-terminal" evidence="11">
    <location>
        <begin position="751"/>
        <end position="809"/>
    </location>
</feature>
<evidence type="ECO:0000256" key="2">
    <source>
        <dbReference type="ARBA" id="ARBA00008064"/>
    </source>
</evidence>
<evidence type="ECO:0000259" key="11">
    <source>
        <dbReference type="Pfam" id="PF13953"/>
    </source>
</evidence>
<evidence type="ECO:0000256" key="6">
    <source>
        <dbReference type="ARBA" id="ARBA00022729"/>
    </source>
</evidence>
<feature type="domain" description="PapC N-terminal" evidence="12">
    <location>
        <begin position="35"/>
        <end position="179"/>
    </location>
</feature>
<gene>
    <name evidence="13" type="ORF">LF296_03145</name>
</gene>
<keyword evidence="4" id="KW-1134">Transmembrane beta strand</keyword>
<evidence type="ECO:0000256" key="4">
    <source>
        <dbReference type="ARBA" id="ARBA00022452"/>
    </source>
</evidence>
<accession>A0AAJ6NKD5</accession>
<dbReference type="InterPro" id="IPR037224">
    <property type="entry name" value="PapC_N_sf"/>
</dbReference>
<comment type="subcellular location">
    <subcellularLocation>
        <location evidence="1 9">Cell outer membrane</location>
        <topology evidence="1 9">Multi-pass membrane protein</topology>
    </subcellularLocation>
</comment>
<dbReference type="Gene3D" id="2.60.40.2070">
    <property type="match status" value="1"/>
</dbReference>
<dbReference type="GO" id="GO:0015473">
    <property type="term" value="F:fimbrial usher porin activity"/>
    <property type="evidence" value="ECO:0007669"/>
    <property type="project" value="InterPro"/>
</dbReference>
<evidence type="ECO:0000259" key="12">
    <source>
        <dbReference type="Pfam" id="PF13954"/>
    </source>
</evidence>
<protein>
    <submittedName>
        <fullName evidence="13">Fimbria/pilus outer membrane usher protein</fullName>
    </submittedName>
</protein>
<dbReference type="Pfam" id="PF00577">
    <property type="entry name" value="Usher"/>
    <property type="match status" value="1"/>
</dbReference>
<organism evidence="13 14">
    <name type="scientific">Acinetobacter vivianii</name>
    <dbReference type="NCBI Taxonomy" id="1776742"/>
    <lineage>
        <taxon>Bacteria</taxon>
        <taxon>Pseudomonadati</taxon>
        <taxon>Pseudomonadota</taxon>
        <taxon>Gammaproteobacteria</taxon>
        <taxon>Moraxellales</taxon>
        <taxon>Moraxellaceae</taxon>
        <taxon>Acinetobacter</taxon>
    </lineage>
</organism>
<proteinExistence type="inferred from homology"/>
<keyword evidence="3 9" id="KW-0813">Transport</keyword>
<dbReference type="PANTHER" id="PTHR30451">
    <property type="entry name" value="OUTER MEMBRANE USHER PROTEIN"/>
    <property type="match status" value="1"/>
</dbReference>
<keyword evidence="9" id="KW-1029">Fimbrium biogenesis</keyword>
<evidence type="ECO:0000256" key="1">
    <source>
        <dbReference type="ARBA" id="ARBA00004571"/>
    </source>
</evidence>
<name>A0AAJ6NKD5_9GAMM</name>
<evidence type="ECO:0000256" key="9">
    <source>
        <dbReference type="RuleBase" id="RU003884"/>
    </source>
</evidence>
<dbReference type="KEGG" id="aviv:LF296_03145"/>
<evidence type="ECO:0000256" key="3">
    <source>
        <dbReference type="ARBA" id="ARBA00022448"/>
    </source>
</evidence>
<keyword evidence="5 9" id="KW-0812">Transmembrane</keyword>
<reference evidence="13" key="2">
    <citation type="submission" date="2023-02" db="EMBL/GenBank/DDBJ databases">
        <authorList>
            <person name="Huang Y."/>
            <person name="Zhang Y."/>
            <person name="Zhang T."/>
            <person name="Wang J."/>
        </authorList>
    </citation>
    <scope>NUCLEOTIDE SEQUENCE</scope>
    <source>
        <strain evidence="13">KJ-1</strain>
    </source>
</reference>
<dbReference type="InterPro" id="IPR025885">
    <property type="entry name" value="PapC_N"/>
</dbReference>
<dbReference type="GO" id="GO:0009297">
    <property type="term" value="P:pilus assembly"/>
    <property type="evidence" value="ECO:0007669"/>
    <property type="project" value="InterPro"/>
</dbReference>
<dbReference type="Gene3D" id="2.60.40.3110">
    <property type="match status" value="1"/>
</dbReference>
<evidence type="ECO:0000256" key="10">
    <source>
        <dbReference type="SAM" id="SignalP"/>
    </source>
</evidence>
<dbReference type="PANTHER" id="PTHR30451:SF10">
    <property type="entry name" value="OUTER MEMBRANE USHER PROTEIN YFCU-RELATED"/>
    <property type="match status" value="1"/>
</dbReference>
<dbReference type="InterPro" id="IPR042186">
    <property type="entry name" value="FimD_plug_dom"/>
</dbReference>
<comment type="similarity">
    <text evidence="2 9">Belongs to the fimbrial export usher family.</text>
</comment>
<dbReference type="AlphaFoldDB" id="A0AAJ6NKD5"/>
<dbReference type="Pfam" id="PF13954">
    <property type="entry name" value="PapC_N"/>
    <property type="match status" value="1"/>
</dbReference>
<dbReference type="Gene3D" id="3.10.20.410">
    <property type="match status" value="1"/>
</dbReference>
<feature type="chain" id="PRO_5042488785" evidence="10">
    <location>
        <begin position="29"/>
        <end position="846"/>
    </location>
</feature>